<evidence type="ECO:0000256" key="9">
    <source>
        <dbReference type="SAM" id="MobiDB-lite"/>
    </source>
</evidence>
<feature type="compositionally biased region" description="Polar residues" evidence="9">
    <location>
        <begin position="547"/>
        <end position="576"/>
    </location>
</feature>
<dbReference type="PROSITE" id="PS50081">
    <property type="entry name" value="ZF_DAG_PE_2"/>
    <property type="match status" value="1"/>
</dbReference>
<feature type="region of interest" description="Disordered" evidence="9">
    <location>
        <begin position="1040"/>
        <end position="1060"/>
    </location>
</feature>
<dbReference type="Proteomes" id="UP001283361">
    <property type="component" value="Unassembled WGS sequence"/>
</dbReference>
<dbReference type="InterPro" id="IPR051366">
    <property type="entry name" value="DEF8"/>
</dbReference>
<gene>
    <name evidence="12" type="ORF">RRG08_017720</name>
</gene>
<keyword evidence="3" id="KW-0479">Metal-binding</keyword>
<dbReference type="CDD" id="cd15489">
    <property type="entry name" value="PHD_SF"/>
    <property type="match status" value="1"/>
</dbReference>
<keyword evidence="6" id="KW-0863">Zinc-finger</keyword>
<dbReference type="CDD" id="cd17679">
    <property type="entry name" value="RUN_PLEKHM1"/>
    <property type="match status" value="1"/>
</dbReference>
<dbReference type="PANTHER" id="PTHR12326">
    <property type="entry name" value="PLECKSTRIN HOMOLOGY DOMAIN CONTAINING PROTEIN"/>
    <property type="match status" value="1"/>
</dbReference>
<proteinExistence type="predicted"/>
<evidence type="ECO:0000313" key="13">
    <source>
        <dbReference type="Proteomes" id="UP001283361"/>
    </source>
</evidence>
<evidence type="ECO:0008006" key="14">
    <source>
        <dbReference type="Google" id="ProtNLM"/>
    </source>
</evidence>
<evidence type="ECO:0000259" key="10">
    <source>
        <dbReference type="PROSITE" id="PS50081"/>
    </source>
</evidence>
<feature type="compositionally biased region" description="Polar residues" evidence="9">
    <location>
        <begin position="420"/>
        <end position="438"/>
    </location>
</feature>
<evidence type="ECO:0000259" key="11">
    <source>
        <dbReference type="PROSITE" id="PS50826"/>
    </source>
</evidence>
<evidence type="ECO:0000256" key="6">
    <source>
        <dbReference type="ARBA" id="ARBA00022771"/>
    </source>
</evidence>
<evidence type="ECO:0000256" key="3">
    <source>
        <dbReference type="ARBA" id="ARBA00022723"/>
    </source>
</evidence>
<feature type="compositionally biased region" description="Basic and acidic residues" evidence="9">
    <location>
        <begin position="732"/>
        <end position="744"/>
    </location>
</feature>
<dbReference type="InterPro" id="IPR002219">
    <property type="entry name" value="PKC_DAG/PE"/>
</dbReference>
<comment type="subcellular location">
    <subcellularLocation>
        <location evidence="1">Late endosome</location>
    </subcellularLocation>
</comment>
<feature type="region of interest" description="Disordered" evidence="9">
    <location>
        <begin position="336"/>
        <end position="360"/>
    </location>
</feature>
<keyword evidence="4" id="KW-0677">Repeat</keyword>
<feature type="region of interest" description="Disordered" evidence="9">
    <location>
        <begin position="420"/>
        <end position="471"/>
    </location>
</feature>
<evidence type="ECO:0000313" key="12">
    <source>
        <dbReference type="EMBL" id="KAK3704926.1"/>
    </source>
</evidence>
<feature type="compositionally biased region" description="Polar residues" evidence="9">
    <location>
        <begin position="1042"/>
        <end position="1060"/>
    </location>
</feature>
<feature type="domain" description="Phorbol-ester/DAG-type" evidence="10">
    <location>
        <begin position="962"/>
        <end position="1015"/>
    </location>
</feature>
<feature type="compositionally biased region" description="Low complexity" evidence="9">
    <location>
        <begin position="285"/>
        <end position="302"/>
    </location>
</feature>
<sequence length="1060" mass="118563">MFRKSEQDKIHHINIKRGITSHFARMLKILQQKYVPQSDGEEFVYSNDESNNLCNALEAVFLHGLKEPVTTKLSSYVGLATAQDSPVFLDFWAVAEKFTHKNVIVHLKSLRQISTQIGLCRAWIRLALNDGLMESYLHSVIVDGKSLKYFYHSYSYLRDLEQPGILSNYLTGLMSLTFQLSLNSSVLNDWNNSTLQLVSNLSSAPPPVIRPAPPTAQVFSSSKVAHGESRERQQADEGDSEPIIVPRKSSASGQGREKEQAMFNNICDVEAIRRANPAAQDRRMSSTPSDCSSSSRTSCPDPSGFPISSPPQLTMAKSPHLFSRPNDLLQTQARKDDDGTIKDGGSPHITQSSPRASTADLGNTMVKELMMSPPRQRSRRVSEEDSFLISPLGSVASPPSYASPAEKWSKAANLGPLTQSDILKQSRSPSPLKTSANNFVEELSDTPLPWTYHGENERGLSSVPQPKVEDKFEPCDDIYAVSGNSQSPSLQEESIINCRNTNTISDDIGTVKLDPLEQDAILKKVLSEIDLKADRDREARDLADSWTARNQGRQSPFQGSPHLSSNTLVSEATEVSSKAREEFSKGQQFKITNEDLTVKESRDTINEKDGEVSSNLDMAIKSNDICSDQRKSQSVDIDILRGETVVGEDNEDECGSGRFGNSLGSMTGWSSEIDPKLNPQKVKEKEDSSRTESFAAMLRSYMPGSSAPDPAVTLDQVIEDLPAIDRGEEDVERSSGHDVPDGQSRKSSGQSKTSDLKQRQDSCLDDFEVLESPSDSLCGQVEANSTRMIYLFRVPQEHGLSHQNFICRGCSRPIGIIYGQPRLCAFDGGLYCYECHENMETYIPSSIVFDWDFRKKKVCNENHKFLTELESQALYDIEKLNCKLYSHVPELQDLKILRQRLCYLKSYLFTCSEKMAESLRQKIWPREHLYDHRDLYSVTDLLQVQAGSLQRLIKELVRFSSQHVYSCALCSQKGYVCEICRNSRIIYAFEVDTTVRCERCKAVYHKTCMTDSLPCPKCERWGRRSHSSIVHDHPEDYGISPAQHSEVPQHSSPSVSTAIP</sequence>
<organism evidence="12 13">
    <name type="scientific">Elysia crispata</name>
    <name type="common">lettuce slug</name>
    <dbReference type="NCBI Taxonomy" id="231223"/>
    <lineage>
        <taxon>Eukaryota</taxon>
        <taxon>Metazoa</taxon>
        <taxon>Spiralia</taxon>
        <taxon>Lophotrochozoa</taxon>
        <taxon>Mollusca</taxon>
        <taxon>Gastropoda</taxon>
        <taxon>Heterobranchia</taxon>
        <taxon>Euthyneura</taxon>
        <taxon>Panpulmonata</taxon>
        <taxon>Sacoglossa</taxon>
        <taxon>Placobranchoidea</taxon>
        <taxon>Plakobranchidae</taxon>
        <taxon>Elysia</taxon>
    </lineage>
</organism>
<dbReference type="GO" id="GO:0008270">
    <property type="term" value="F:zinc ion binding"/>
    <property type="evidence" value="ECO:0007669"/>
    <property type="project" value="UniProtKB-KW"/>
</dbReference>
<comment type="caution">
    <text evidence="12">The sequence shown here is derived from an EMBL/GenBank/DDBJ whole genome shotgun (WGS) entry which is preliminary data.</text>
</comment>
<dbReference type="InterPro" id="IPR037213">
    <property type="entry name" value="Run_dom_sf"/>
</dbReference>
<name>A0AAE0XSA4_9GAST</name>
<feature type="compositionally biased region" description="Basic and acidic residues" evidence="9">
    <location>
        <begin position="681"/>
        <end position="690"/>
    </location>
</feature>
<feature type="region of interest" description="Disordered" evidence="9">
    <location>
        <begin position="728"/>
        <end position="758"/>
    </location>
</feature>
<dbReference type="Pfam" id="PF02759">
    <property type="entry name" value="RUN"/>
    <property type="match status" value="1"/>
</dbReference>
<dbReference type="AlphaFoldDB" id="A0AAE0XSA4"/>
<evidence type="ECO:0000256" key="4">
    <source>
        <dbReference type="ARBA" id="ARBA00022737"/>
    </source>
</evidence>
<dbReference type="InterPro" id="IPR004012">
    <property type="entry name" value="Run_dom"/>
</dbReference>
<feature type="domain" description="RUN" evidence="11">
    <location>
        <begin position="44"/>
        <end position="185"/>
    </location>
</feature>
<protein>
    <recommendedName>
        <fullName evidence="14">RUN domain-containing protein</fullName>
    </recommendedName>
</protein>
<dbReference type="EMBL" id="JAWDGP010007779">
    <property type="protein sequence ID" value="KAK3704926.1"/>
    <property type="molecule type" value="Genomic_DNA"/>
</dbReference>
<dbReference type="SMART" id="SM01175">
    <property type="entry name" value="DUF4206"/>
    <property type="match status" value="1"/>
</dbReference>
<keyword evidence="7" id="KW-0862">Zinc</keyword>
<feature type="region of interest" description="Disordered" evidence="9">
    <location>
        <begin position="277"/>
        <end position="319"/>
    </location>
</feature>
<keyword evidence="5" id="KW-0967">Endosome</keyword>
<feature type="region of interest" description="Disordered" evidence="9">
    <location>
        <begin position="648"/>
        <end position="691"/>
    </location>
</feature>
<feature type="compositionally biased region" description="Basic and acidic residues" evidence="9">
    <location>
        <begin position="533"/>
        <end position="543"/>
    </location>
</feature>
<dbReference type="Pfam" id="PF13901">
    <property type="entry name" value="RH_dom"/>
    <property type="match status" value="1"/>
</dbReference>
<keyword evidence="2" id="KW-0597">Phosphoprotein</keyword>
<feature type="region of interest" description="Disordered" evidence="9">
    <location>
        <begin position="533"/>
        <end position="587"/>
    </location>
</feature>
<feature type="compositionally biased region" description="Basic and acidic residues" evidence="9">
    <location>
        <begin position="225"/>
        <end position="235"/>
    </location>
</feature>
<dbReference type="SMART" id="SM00593">
    <property type="entry name" value="RUN"/>
    <property type="match status" value="1"/>
</dbReference>
<accession>A0AAE0XSA4</accession>
<evidence type="ECO:0000256" key="5">
    <source>
        <dbReference type="ARBA" id="ARBA00022753"/>
    </source>
</evidence>
<dbReference type="InterPro" id="IPR047326">
    <property type="entry name" value="RUN_PLEKHM1"/>
</dbReference>
<dbReference type="InterPro" id="IPR025258">
    <property type="entry name" value="RH_dom"/>
</dbReference>
<reference evidence="12" key="1">
    <citation type="journal article" date="2023" name="G3 (Bethesda)">
        <title>A reference genome for the long-term kleptoplast-retaining sea slug Elysia crispata morphotype clarki.</title>
        <authorList>
            <person name="Eastman K.E."/>
            <person name="Pendleton A.L."/>
            <person name="Shaikh M.A."/>
            <person name="Suttiyut T."/>
            <person name="Ogas R."/>
            <person name="Tomko P."/>
            <person name="Gavelis G."/>
            <person name="Widhalm J.R."/>
            <person name="Wisecaver J.H."/>
        </authorList>
    </citation>
    <scope>NUCLEOTIDE SEQUENCE</scope>
    <source>
        <strain evidence="12">ECLA1</strain>
    </source>
</reference>
<evidence type="ECO:0000256" key="2">
    <source>
        <dbReference type="ARBA" id="ARBA00022553"/>
    </source>
</evidence>
<feature type="region of interest" description="Disordered" evidence="9">
    <location>
        <begin position="209"/>
        <end position="259"/>
    </location>
</feature>
<keyword evidence="8" id="KW-0072">Autophagy</keyword>
<evidence type="ECO:0000256" key="7">
    <source>
        <dbReference type="ARBA" id="ARBA00022833"/>
    </source>
</evidence>
<dbReference type="PROSITE" id="PS50826">
    <property type="entry name" value="RUN"/>
    <property type="match status" value="1"/>
</dbReference>
<dbReference type="PANTHER" id="PTHR12326:SF12">
    <property type="entry name" value="PLECKSTRIN HOMOLOGY AND RUN DOMAIN CONTAINING M1"/>
    <property type="match status" value="1"/>
</dbReference>
<dbReference type="GO" id="GO:0005770">
    <property type="term" value="C:late endosome"/>
    <property type="evidence" value="ECO:0007669"/>
    <property type="project" value="UniProtKB-SubCell"/>
</dbReference>
<evidence type="ECO:0000256" key="1">
    <source>
        <dbReference type="ARBA" id="ARBA00004603"/>
    </source>
</evidence>
<dbReference type="Gene3D" id="1.20.58.900">
    <property type="match status" value="1"/>
</dbReference>
<dbReference type="GO" id="GO:0006914">
    <property type="term" value="P:autophagy"/>
    <property type="evidence" value="ECO:0007669"/>
    <property type="project" value="UniProtKB-KW"/>
</dbReference>
<evidence type="ECO:0000256" key="8">
    <source>
        <dbReference type="ARBA" id="ARBA00023006"/>
    </source>
</evidence>
<keyword evidence="13" id="KW-1185">Reference proteome</keyword>
<dbReference type="SUPFAM" id="SSF140741">
    <property type="entry name" value="RUN domain-like"/>
    <property type="match status" value="1"/>
</dbReference>